<evidence type="ECO:0000313" key="4">
    <source>
        <dbReference type="Proteomes" id="UP000241736"/>
    </source>
</evidence>
<dbReference type="InterPro" id="IPR036709">
    <property type="entry name" value="Autotransporte_beta_dom_sf"/>
</dbReference>
<sequence>MNSKGKVVGAGKGYRARNPQVAPVTKAVRSALAVSALALAAVSGTAFACDPPVVVGSTTSIECNDPAYATSIIGNAVDDLTVVINNLGGGVAITPGLGEVGIGLSAGGNASLGIYGGTTITTNGAAGVSVFAYGQADVTNAGSIYATDANGIEVIGFDGASVVNDGSVNVTGSGYLQGISVVSPYGLAEVVNNGSVDVYSDFIAIGVYAGGAGGASITNNDTVSAYGLDGGAGLVAYGYQSGVTIDNQGAVYAGSKYGIALGIVGLGDDANINNDGYVGAFSFYGDAIGIQAYGAVGGANVTNGGTARATSIYGNATGILAYAQGTASVANDGAVIAQSYFGQATGIEAFGDSAYVSNYGNVLAYGYYGDATGISASGYSVAGVVNNGLVVAETEYGQSVGINVAGGTGAAVYNTGGVYSFGYLGAYGVVADGGYGSAQVSNVGGLVVAVTENGYAAGILAYGDTAIVYNTGGVYGISNYGGAVGISAEGSNGAGVDSTGLVRSIAYLDATAIRAYTDYGLARISNSGDAIAQSDTGNAFGLYAYSTFGDASVVNTGDAIGIAYNGIGDGIFASGYNVSVDNQGVAVGVGYLFGAGIEAQGAYSVDVTNGAGALAYGYGGYYAFGIYATGGAGGAVVSNDGTAVGLAQLYGFGIYAESGGDTTVVNSATGVVVGGDLNNTIIGTGIHAGTYAIDGTASVDNAGIVQAAGYYGGIGIEALALSPGGVASVVNSGSVEAQQYSKYGVGAAGIVAIGDGYASVENQYGGYVSAISGGQAYGILAISQGGDASVVNAGDVIAQSTSAALYYGAYGVVAAAGYGFASVDNSGLVLAQSTGYGSGYNASAIVAQGTLGASVANSGYAVAEGKYANGIIAISGQGDATVDNSGLVGAYGKYAYGIQAISSQGDGIVNNSGGVYVDGLYVGAGLLAISTDGNARVDNSGRIEAYGGYVAYGVFAASTYGDATVINSGFAGARSDYDLAVGIGASGDNTLVDNTGAAYAIGYGQAIGIFAAGDTLASVSNSGDVVAAAYFGDAVGIRGQSGYGDVNISSIGYVAAVSGYYDAIGIFGYAPTGITSIHNDGEIYAVGKYGNATGILAFGDTANVTGAGNIYAQGYYNAVGIRTVGVDSTSVDVSGDITALAEQYAVGIDAYAGAGGTTVASAGVVEAQAYVSIGISGISVGDVSVTNSGDVVAGDGAYSNIGIGVRAASGGAGASVVVDNSGTINASGYYVGVGIDANAVGAGGTVSVTNSGSIYAYQGDKYGYGSFAILAGADGDVGIDNSGLLDVYSAGDATGIGANSFSGNVTVTSSGDIVATSTAIANYGAYGIVAQAQAGDVVVDNGGSIDVDGKYAIGVLGIAYGDVTVGNAAGAVIDVYSGLASGFGVYAYSITGNAVLDNAGDLTVGANGLAAGAFVVAGAGDATITSGGNVTADSSYGTAIGLLASSYDGIASVSSGGDLVASAAYGDAYGLIAAGQYADASNTGNLSASGFYDAIGVQAQGYYGASATNDGSVLAEAVNGRGIGVMAMAYDGDAAVGNTGDVTATSLDGAAVAAYAESELGGASIDNSGSLLADSTNGQAIGAIARSQYGTATVTNAGDISANAYSTAAGVVAYGYYASVDNSGSIEASGSTAFGAYALAYFDASIANSGSIYAYSQSGTAVGAFVSAYNGDASLSNAGDITAYSYDGFVAAAYVVGQGSASADNSGTITGTAGSGAGSARGLVVVSDGDVDITNSGTISAEHDTLAVAVLMSSTAGTARLSNSGLIDAGSLGGGSIAIAGGNTNNEILNTGRINGHIITGDGDDLVNNGASGEWYLGGSSTNLGAGADVIDNAGLVVIGNGTVYLGDGDDAIVNSGDMVLGYAGIDLGAADTVNTFDNTGTLHVIGDAFIQMGAGGTLYSDGAISFLDGATDDMMTIYGNFAGAGDVNVDVDFVGGTSDMLYVEGDITGDVKTINVAAVNLPNVLDFDPIDVVIASGTAAADSFVAGQLFGFESELLDFGLSVEHSVVGTDNVFSIGIQIDGLSDAGNLSVTLAPAVHSMIGNNVGTLRQRLGVLPDLGGDLNGLGPWVRRFTSSGDIDASGTGFAAGEDLRFSNDVDGTEVGMNFTLGHGFHYGVLLGKTDNNRALLGGVGRDDIELDSAGLYATWLADNFYVDASWRWMDFDSRMRSGTGEYRASGNARAINLEAGYTGWELGGFSLVPQVQYTRASIDNIDSISGTLTEVALDGGDSERLRLGLGFERSFATAGGYRVTPYGSINAVNEMDGTSSFIVNGNAALSGEVEADGTYGMVELGLGVQKNRWSASAGLNWADGGAVDSDFGGQVVVRYTW</sequence>
<reference evidence="3 4" key="1">
    <citation type="submission" date="2018-03" db="EMBL/GenBank/DDBJ databases">
        <title>Arenimonas caeni sp. nov., isolated from activated sludge.</title>
        <authorList>
            <person name="Liu H."/>
        </authorList>
    </citation>
    <scope>NUCLEOTIDE SEQUENCE [LARGE SCALE GENOMIC DNA]</scope>
    <source>
        <strain evidence="4">z29</strain>
    </source>
</reference>
<dbReference type="SUPFAM" id="SSF103515">
    <property type="entry name" value="Autotransporter"/>
    <property type="match status" value="1"/>
</dbReference>
<evidence type="ECO:0000313" key="3">
    <source>
        <dbReference type="EMBL" id="PRH82587.1"/>
    </source>
</evidence>
<dbReference type="RefSeq" id="WP_106990359.1">
    <property type="nucleotide sequence ID" value="NZ_KZ679088.1"/>
</dbReference>
<keyword evidence="4" id="KW-1185">Reference proteome</keyword>
<accession>A0A2P6M9B4</accession>
<feature type="domain" description="Autotransporter" evidence="2">
    <location>
        <begin position="2061"/>
        <end position="2330"/>
    </location>
</feature>
<evidence type="ECO:0000256" key="1">
    <source>
        <dbReference type="SAM" id="SignalP"/>
    </source>
</evidence>
<dbReference type="InterPro" id="IPR005546">
    <property type="entry name" value="Autotransporte_beta"/>
</dbReference>
<dbReference type="SUPFAM" id="SSF51126">
    <property type="entry name" value="Pectin lyase-like"/>
    <property type="match status" value="1"/>
</dbReference>
<keyword evidence="1" id="KW-0732">Signal</keyword>
<dbReference type="OrthoDB" id="6012342at2"/>
<feature type="chain" id="PRO_5015144933" description="Autotransporter domain-containing protein" evidence="1">
    <location>
        <begin position="49"/>
        <end position="2330"/>
    </location>
</feature>
<dbReference type="PROSITE" id="PS51208">
    <property type="entry name" value="AUTOTRANSPORTER"/>
    <property type="match status" value="1"/>
</dbReference>
<dbReference type="Proteomes" id="UP000241736">
    <property type="component" value="Unassembled WGS sequence"/>
</dbReference>
<evidence type="ECO:0000259" key="2">
    <source>
        <dbReference type="PROSITE" id="PS51208"/>
    </source>
</evidence>
<organism evidence="3 4">
    <name type="scientific">Arenimonas caeni</name>
    <dbReference type="NCBI Taxonomy" id="2058085"/>
    <lineage>
        <taxon>Bacteria</taxon>
        <taxon>Pseudomonadati</taxon>
        <taxon>Pseudomonadota</taxon>
        <taxon>Gammaproteobacteria</taxon>
        <taxon>Lysobacterales</taxon>
        <taxon>Lysobacteraceae</taxon>
        <taxon>Arenimonas</taxon>
    </lineage>
</organism>
<protein>
    <recommendedName>
        <fullName evidence="2">Autotransporter domain-containing protein</fullName>
    </recommendedName>
</protein>
<comment type="caution">
    <text evidence="3">The sequence shown here is derived from an EMBL/GenBank/DDBJ whole genome shotgun (WGS) entry which is preliminary data.</text>
</comment>
<gene>
    <name evidence="3" type="ORF">C6N40_07305</name>
</gene>
<dbReference type="SMART" id="SM00869">
    <property type="entry name" value="Autotransporter"/>
    <property type="match status" value="1"/>
</dbReference>
<dbReference type="InterPro" id="IPR011050">
    <property type="entry name" value="Pectin_lyase_fold/virulence"/>
</dbReference>
<dbReference type="EMBL" id="PVLF01000007">
    <property type="protein sequence ID" value="PRH82587.1"/>
    <property type="molecule type" value="Genomic_DNA"/>
</dbReference>
<feature type="signal peptide" evidence="1">
    <location>
        <begin position="1"/>
        <end position="48"/>
    </location>
</feature>
<proteinExistence type="predicted"/>
<name>A0A2P6M9B4_9GAMM</name>